<keyword evidence="2" id="KW-1185">Reference proteome</keyword>
<proteinExistence type="predicted"/>
<accession>A0A0C9YIW9</accession>
<dbReference type="Gene3D" id="3.30.420.10">
    <property type="entry name" value="Ribonuclease H-like superfamily/Ribonuclease H"/>
    <property type="match status" value="1"/>
</dbReference>
<reference evidence="1 2" key="1">
    <citation type="submission" date="2014-04" db="EMBL/GenBank/DDBJ databases">
        <authorList>
            <consortium name="DOE Joint Genome Institute"/>
            <person name="Kuo A."/>
            <person name="Kohler A."/>
            <person name="Costa M.D."/>
            <person name="Nagy L.G."/>
            <person name="Floudas D."/>
            <person name="Copeland A."/>
            <person name="Barry K.W."/>
            <person name="Cichocki N."/>
            <person name="Veneault-Fourrey C."/>
            <person name="LaButti K."/>
            <person name="Lindquist E.A."/>
            <person name="Lipzen A."/>
            <person name="Lundell T."/>
            <person name="Morin E."/>
            <person name="Murat C."/>
            <person name="Sun H."/>
            <person name="Tunlid A."/>
            <person name="Henrissat B."/>
            <person name="Grigoriev I.V."/>
            <person name="Hibbett D.S."/>
            <person name="Martin F."/>
            <person name="Nordberg H.P."/>
            <person name="Cantor M.N."/>
            <person name="Hua S.X."/>
        </authorList>
    </citation>
    <scope>NUCLEOTIDE SEQUENCE [LARGE SCALE GENOMIC DNA]</scope>
    <source>
        <strain evidence="1 2">441</strain>
    </source>
</reference>
<gene>
    <name evidence="1" type="ORF">PISMIDRAFT_113046</name>
</gene>
<name>A0A0C9YIW9_9AGAM</name>
<feature type="non-terminal residue" evidence="1">
    <location>
        <position position="1"/>
    </location>
</feature>
<dbReference type="HOGENOM" id="CLU_005726_8_0_1"/>
<dbReference type="Proteomes" id="UP000054018">
    <property type="component" value="Unassembled WGS sequence"/>
</dbReference>
<reference evidence="2" key="2">
    <citation type="submission" date="2015-01" db="EMBL/GenBank/DDBJ databases">
        <title>Evolutionary Origins and Diversification of the Mycorrhizal Mutualists.</title>
        <authorList>
            <consortium name="DOE Joint Genome Institute"/>
            <consortium name="Mycorrhizal Genomics Consortium"/>
            <person name="Kohler A."/>
            <person name="Kuo A."/>
            <person name="Nagy L.G."/>
            <person name="Floudas D."/>
            <person name="Copeland A."/>
            <person name="Barry K.W."/>
            <person name="Cichocki N."/>
            <person name="Veneault-Fourrey C."/>
            <person name="LaButti K."/>
            <person name="Lindquist E.A."/>
            <person name="Lipzen A."/>
            <person name="Lundell T."/>
            <person name="Morin E."/>
            <person name="Murat C."/>
            <person name="Riley R."/>
            <person name="Ohm R."/>
            <person name="Sun H."/>
            <person name="Tunlid A."/>
            <person name="Henrissat B."/>
            <person name="Grigoriev I.V."/>
            <person name="Hibbett D.S."/>
            <person name="Martin F."/>
        </authorList>
    </citation>
    <scope>NUCLEOTIDE SEQUENCE [LARGE SCALE GENOMIC DNA]</scope>
    <source>
        <strain evidence="2">441</strain>
    </source>
</reference>
<dbReference type="STRING" id="765257.A0A0C9YIW9"/>
<dbReference type="PANTHER" id="PTHR35871">
    <property type="entry name" value="EXPRESSED PROTEIN"/>
    <property type="match status" value="1"/>
</dbReference>
<sequence length="152" mass="17183">DVKGLLTEGKGFKCPEGKGDCCCRRMLFNEPDFKNVESLLEATCQAWGVRVIFLPKFHCELNFIEMCWGYAKRIYRPNPPSSKEADLEQNVVAALTAIPLSTICQFAMQSRRFIDAYKHGLNGAQAAWAVKKYHGHRVLPENLMAELDKLTS</sequence>
<dbReference type="InterPro" id="IPR036397">
    <property type="entry name" value="RNaseH_sf"/>
</dbReference>
<evidence type="ECO:0000313" key="2">
    <source>
        <dbReference type="Proteomes" id="UP000054018"/>
    </source>
</evidence>
<evidence type="ECO:0000313" key="1">
    <source>
        <dbReference type="EMBL" id="KIK16611.1"/>
    </source>
</evidence>
<dbReference type="OrthoDB" id="2416294at2759"/>
<protein>
    <recommendedName>
        <fullName evidence="3">Tc1-like transposase DDE domain-containing protein</fullName>
    </recommendedName>
</protein>
<dbReference type="GO" id="GO:0003676">
    <property type="term" value="F:nucleic acid binding"/>
    <property type="evidence" value="ECO:0007669"/>
    <property type="project" value="InterPro"/>
</dbReference>
<dbReference type="AlphaFoldDB" id="A0A0C9YIW9"/>
<organism evidence="1 2">
    <name type="scientific">Pisolithus microcarpus 441</name>
    <dbReference type="NCBI Taxonomy" id="765257"/>
    <lineage>
        <taxon>Eukaryota</taxon>
        <taxon>Fungi</taxon>
        <taxon>Dikarya</taxon>
        <taxon>Basidiomycota</taxon>
        <taxon>Agaricomycotina</taxon>
        <taxon>Agaricomycetes</taxon>
        <taxon>Agaricomycetidae</taxon>
        <taxon>Boletales</taxon>
        <taxon>Sclerodermatineae</taxon>
        <taxon>Pisolithaceae</taxon>
        <taxon>Pisolithus</taxon>
    </lineage>
</organism>
<dbReference type="PANTHER" id="PTHR35871:SF1">
    <property type="entry name" value="CXC1-LIKE CYSTEINE CLUSTER ASSOCIATED WITH KDZ TRANSPOSASES DOMAIN-CONTAINING PROTEIN"/>
    <property type="match status" value="1"/>
</dbReference>
<dbReference type="EMBL" id="KN833851">
    <property type="protein sequence ID" value="KIK16611.1"/>
    <property type="molecule type" value="Genomic_DNA"/>
</dbReference>
<evidence type="ECO:0008006" key="3">
    <source>
        <dbReference type="Google" id="ProtNLM"/>
    </source>
</evidence>